<comment type="similarity">
    <text evidence="1">Belongs to the eIF-2-beta/eIF-5 family.</text>
</comment>
<keyword evidence="3" id="KW-0648">Protein biosynthesis</keyword>
<evidence type="ECO:0000256" key="3">
    <source>
        <dbReference type="ARBA" id="ARBA00022917"/>
    </source>
</evidence>
<name>G0TVT3_TRYVY</name>
<evidence type="ECO:0000256" key="2">
    <source>
        <dbReference type="ARBA" id="ARBA00022540"/>
    </source>
</evidence>
<dbReference type="InterPro" id="IPR002735">
    <property type="entry name" value="Transl_init_fac_IF2/IF5_dom"/>
</dbReference>
<dbReference type="VEuPathDB" id="TriTrypDB:TvY486_0502520"/>
<keyword evidence="2 6" id="KW-0396">Initiation factor</keyword>
<feature type="region of interest" description="Disordered" evidence="4">
    <location>
        <begin position="1"/>
        <end position="43"/>
    </location>
</feature>
<feature type="compositionally biased region" description="Basic and acidic residues" evidence="4">
    <location>
        <begin position="1"/>
        <end position="15"/>
    </location>
</feature>
<dbReference type="SUPFAM" id="SSF100966">
    <property type="entry name" value="Translation initiation factor 2 beta, aIF2beta, N-terminal domain"/>
    <property type="match status" value="1"/>
</dbReference>
<evidence type="ECO:0000256" key="1">
    <source>
        <dbReference type="ARBA" id="ARBA00010397"/>
    </source>
</evidence>
<feature type="region of interest" description="Disordered" evidence="4">
    <location>
        <begin position="138"/>
        <end position="174"/>
    </location>
</feature>
<dbReference type="SUPFAM" id="SSF75689">
    <property type="entry name" value="Zinc-binding domain of translation initiation factor 2 beta"/>
    <property type="match status" value="1"/>
</dbReference>
<dbReference type="GO" id="GO:0001731">
    <property type="term" value="P:formation of translation preinitiation complex"/>
    <property type="evidence" value="ECO:0007669"/>
    <property type="project" value="TreeGrafter"/>
</dbReference>
<dbReference type="GO" id="GO:0003743">
    <property type="term" value="F:translation initiation factor activity"/>
    <property type="evidence" value="ECO:0007669"/>
    <property type="project" value="UniProtKB-KW"/>
</dbReference>
<evidence type="ECO:0000259" key="5">
    <source>
        <dbReference type="SMART" id="SM00653"/>
    </source>
</evidence>
<dbReference type="Pfam" id="PF01873">
    <property type="entry name" value="eIF-5_eIF-2B"/>
    <property type="match status" value="1"/>
</dbReference>
<organism evidence="6">
    <name type="scientific">Trypanosoma vivax (strain Y486)</name>
    <dbReference type="NCBI Taxonomy" id="1055687"/>
    <lineage>
        <taxon>Eukaryota</taxon>
        <taxon>Discoba</taxon>
        <taxon>Euglenozoa</taxon>
        <taxon>Kinetoplastea</taxon>
        <taxon>Metakinetoplastina</taxon>
        <taxon>Trypanosomatida</taxon>
        <taxon>Trypanosomatidae</taxon>
        <taxon>Trypanosoma</taxon>
        <taxon>Duttonella</taxon>
    </lineage>
</organism>
<dbReference type="InterPro" id="IPR016190">
    <property type="entry name" value="Transl_init_fac_IF2/IF5_Zn-bd"/>
</dbReference>
<evidence type="ECO:0000256" key="4">
    <source>
        <dbReference type="SAM" id="MobiDB-lite"/>
    </source>
</evidence>
<dbReference type="PANTHER" id="PTHR23001">
    <property type="entry name" value="EUKARYOTIC TRANSLATION INITIATION FACTOR"/>
    <property type="match status" value="1"/>
</dbReference>
<sequence length="340" mass="37816">MSDEKPNEVKGEAPAKGRRRKLNTETTAALQDEAQVDKKTEAGVGASAYVDPAAMIPGVSDIGSFQQSTLDVQSLLPPQPSTAPDAGQSATKSSCAADIFDKPYDSFTPEDLYALLESTRFDDVMRLILEREKQISKEHRGPHVERFLDTTHTTRAGNSSSNNNSAHGNNAGQEESLGYSYSSMLSRIFELLNRTKDSSALSERNQLPVPQVERIGKKKVVIVNFPRICEAFHRPIEDVKDYIEKELSVRGNLDSSDALILKYEVQKATAFDKIFIKYLDEYVKCNACHKIDTTLTKEGRRIELRCNWCTATRSVQTLGSATYSAQVGKRSRARRQAMTL</sequence>
<dbReference type="AlphaFoldDB" id="G0TVT3"/>
<dbReference type="FunFam" id="3.30.30.170:FF:000001">
    <property type="entry name" value="Eukaryotic translation initiation factor 2 subunit"/>
    <property type="match status" value="1"/>
</dbReference>
<proteinExistence type="inferred from homology"/>
<protein>
    <submittedName>
        <fullName evidence="6">Putative translation initiation factor</fullName>
    </submittedName>
</protein>
<dbReference type="InterPro" id="IPR045196">
    <property type="entry name" value="IF2/IF5"/>
</dbReference>
<feature type="domain" description="Translation initiation factor IF2/IF5" evidence="5">
    <location>
        <begin position="202"/>
        <end position="312"/>
    </location>
</feature>
<gene>
    <name evidence="6" type="ORF">TVY486_0502520</name>
</gene>
<feature type="compositionally biased region" description="Low complexity" evidence="4">
    <location>
        <begin position="156"/>
        <end position="172"/>
    </location>
</feature>
<dbReference type="InterPro" id="IPR016189">
    <property type="entry name" value="Transl_init_fac_IF2/IF5_N"/>
</dbReference>
<dbReference type="PANTHER" id="PTHR23001:SF3">
    <property type="entry name" value="EUKARYOTIC TRANSLATION INITIATION FACTOR 2 SUBUNIT 2"/>
    <property type="match status" value="1"/>
</dbReference>
<dbReference type="GO" id="GO:0031369">
    <property type="term" value="F:translation initiation factor binding"/>
    <property type="evidence" value="ECO:0007669"/>
    <property type="project" value="TreeGrafter"/>
</dbReference>
<reference evidence="6" key="1">
    <citation type="journal article" date="2012" name="Proc. Natl. Acad. Sci. U.S.A.">
        <title>Antigenic diversity is generated by distinct evolutionary mechanisms in African trypanosome species.</title>
        <authorList>
            <person name="Jackson A.P."/>
            <person name="Berry A."/>
            <person name="Aslett M."/>
            <person name="Allison H.C."/>
            <person name="Burton P."/>
            <person name="Vavrova-Anderson J."/>
            <person name="Brown R."/>
            <person name="Browne H."/>
            <person name="Corton N."/>
            <person name="Hauser H."/>
            <person name="Gamble J."/>
            <person name="Gilderthorp R."/>
            <person name="Marcello L."/>
            <person name="McQuillan J."/>
            <person name="Otto T.D."/>
            <person name="Quail M.A."/>
            <person name="Sanders M.J."/>
            <person name="van Tonder A."/>
            <person name="Ginger M.L."/>
            <person name="Field M.C."/>
            <person name="Barry J.D."/>
            <person name="Hertz-Fowler C."/>
            <person name="Berriman M."/>
        </authorList>
    </citation>
    <scope>NUCLEOTIDE SEQUENCE</scope>
    <source>
        <strain evidence="6">Y486</strain>
    </source>
</reference>
<dbReference type="Gene3D" id="3.30.30.170">
    <property type="match status" value="1"/>
</dbReference>
<dbReference type="GO" id="GO:0005850">
    <property type="term" value="C:eukaryotic translation initiation factor 2 complex"/>
    <property type="evidence" value="ECO:0007669"/>
    <property type="project" value="TreeGrafter"/>
</dbReference>
<dbReference type="EMBL" id="HE573021">
    <property type="protein sequence ID" value="CCC48049.1"/>
    <property type="molecule type" value="Genomic_DNA"/>
</dbReference>
<evidence type="ECO:0000313" key="6">
    <source>
        <dbReference type="EMBL" id="CCC48049.1"/>
    </source>
</evidence>
<accession>G0TVT3</accession>
<dbReference type="SMART" id="SM00653">
    <property type="entry name" value="eIF2B_5"/>
    <property type="match status" value="1"/>
</dbReference>
<feature type="compositionally biased region" description="Basic and acidic residues" evidence="4">
    <location>
        <begin position="138"/>
        <end position="149"/>
    </location>
</feature>
<dbReference type="GO" id="GO:0003729">
    <property type="term" value="F:mRNA binding"/>
    <property type="evidence" value="ECO:0007669"/>
    <property type="project" value="TreeGrafter"/>
</dbReference>